<dbReference type="Gene3D" id="3.10.450.530">
    <property type="entry name" value="Ribonuclease toxin, BrnT, of type II toxin-antitoxin system"/>
    <property type="match status" value="1"/>
</dbReference>
<gene>
    <name evidence="1" type="ORF">A3B45_00895</name>
</gene>
<dbReference type="EMBL" id="MFDM01000016">
    <property type="protein sequence ID" value="OGE43265.1"/>
    <property type="molecule type" value="Genomic_DNA"/>
</dbReference>
<evidence type="ECO:0000313" key="2">
    <source>
        <dbReference type="Proteomes" id="UP000178565"/>
    </source>
</evidence>
<dbReference type="AlphaFoldDB" id="A0A1F5KR28"/>
<dbReference type="STRING" id="1797785.A3B45_00895"/>
<evidence type="ECO:0000313" key="1">
    <source>
        <dbReference type="EMBL" id="OGE43265.1"/>
    </source>
</evidence>
<evidence type="ECO:0008006" key="3">
    <source>
        <dbReference type="Google" id="ProtNLM"/>
    </source>
</evidence>
<organism evidence="1 2">
    <name type="scientific">Candidatus Daviesbacteria bacterium RIFCSPLOWO2_01_FULL_39_12</name>
    <dbReference type="NCBI Taxonomy" id="1797785"/>
    <lineage>
        <taxon>Bacteria</taxon>
        <taxon>Candidatus Daviesiibacteriota</taxon>
    </lineage>
</organism>
<sequence>MTRIIVKKIIWDEWNVEHIRKHNVTQREVEEISKNIITHKKVKLGRYSIFGRVSSRILTVIINRKATGIYYPVTARDAAKKERRRIYEKEKRIKIS</sequence>
<proteinExistence type="predicted"/>
<name>A0A1F5KR28_9BACT</name>
<accession>A0A1F5KR28</accession>
<dbReference type="Proteomes" id="UP000178565">
    <property type="component" value="Unassembled WGS sequence"/>
</dbReference>
<reference evidence="1 2" key="1">
    <citation type="journal article" date="2016" name="Nat. Commun.">
        <title>Thousands of microbial genomes shed light on interconnected biogeochemical processes in an aquifer system.</title>
        <authorList>
            <person name="Anantharaman K."/>
            <person name="Brown C.T."/>
            <person name="Hug L.A."/>
            <person name="Sharon I."/>
            <person name="Castelle C.J."/>
            <person name="Probst A.J."/>
            <person name="Thomas B.C."/>
            <person name="Singh A."/>
            <person name="Wilkins M.J."/>
            <person name="Karaoz U."/>
            <person name="Brodie E.L."/>
            <person name="Williams K.H."/>
            <person name="Hubbard S.S."/>
            <person name="Banfield J.F."/>
        </authorList>
    </citation>
    <scope>NUCLEOTIDE SEQUENCE [LARGE SCALE GENOMIC DNA]</scope>
</reference>
<protein>
    <recommendedName>
        <fullName evidence="3">BrnT family toxin</fullName>
    </recommendedName>
</protein>
<comment type="caution">
    <text evidence="1">The sequence shown here is derived from an EMBL/GenBank/DDBJ whole genome shotgun (WGS) entry which is preliminary data.</text>
</comment>
<dbReference type="InterPro" id="IPR038573">
    <property type="entry name" value="BrnT_sf"/>
</dbReference>